<feature type="transmembrane region" description="Helical" evidence="6">
    <location>
        <begin position="276"/>
        <end position="300"/>
    </location>
</feature>
<protein>
    <submittedName>
        <fullName evidence="8">Type II secretion system protein F</fullName>
    </submittedName>
</protein>
<comment type="caution">
    <text evidence="8">The sequence shown here is derived from an EMBL/GenBank/DDBJ whole genome shotgun (WGS) entry which is preliminary data.</text>
</comment>
<dbReference type="PANTHER" id="PTHR35007">
    <property type="entry name" value="INTEGRAL MEMBRANE PROTEIN-RELATED"/>
    <property type="match status" value="1"/>
</dbReference>
<evidence type="ECO:0000256" key="1">
    <source>
        <dbReference type="ARBA" id="ARBA00004651"/>
    </source>
</evidence>
<accession>A0A7Y0Q4I2</accession>
<organism evidence="8 9">
    <name type="scientific">Sulfobacillus harzensis</name>
    <dbReference type="NCBI Taxonomy" id="2729629"/>
    <lineage>
        <taxon>Bacteria</taxon>
        <taxon>Bacillati</taxon>
        <taxon>Bacillota</taxon>
        <taxon>Clostridia</taxon>
        <taxon>Eubacteriales</taxon>
        <taxon>Clostridiales Family XVII. Incertae Sedis</taxon>
        <taxon>Sulfobacillus</taxon>
    </lineage>
</organism>
<feature type="transmembrane region" description="Helical" evidence="6">
    <location>
        <begin position="245"/>
        <end position="264"/>
    </location>
</feature>
<evidence type="ECO:0000256" key="4">
    <source>
        <dbReference type="ARBA" id="ARBA00022989"/>
    </source>
</evidence>
<evidence type="ECO:0000256" key="6">
    <source>
        <dbReference type="SAM" id="Phobius"/>
    </source>
</evidence>
<dbReference type="Proteomes" id="UP000533476">
    <property type="component" value="Unassembled WGS sequence"/>
</dbReference>
<dbReference type="InterPro" id="IPR018076">
    <property type="entry name" value="T2SS_GspF_dom"/>
</dbReference>
<evidence type="ECO:0000259" key="7">
    <source>
        <dbReference type="Pfam" id="PF00482"/>
    </source>
</evidence>
<dbReference type="AlphaFoldDB" id="A0A7Y0Q4I2"/>
<name>A0A7Y0Q4I2_9FIRM</name>
<dbReference type="PANTHER" id="PTHR35007:SF1">
    <property type="entry name" value="PILUS ASSEMBLY PROTEIN"/>
    <property type="match status" value="1"/>
</dbReference>
<dbReference type="GO" id="GO:0005886">
    <property type="term" value="C:plasma membrane"/>
    <property type="evidence" value="ECO:0007669"/>
    <property type="project" value="UniProtKB-SubCell"/>
</dbReference>
<dbReference type="Gene3D" id="1.20.81.30">
    <property type="entry name" value="Type II secretion system (T2SS), domain F"/>
    <property type="match status" value="1"/>
</dbReference>
<keyword evidence="3 6" id="KW-0812">Transmembrane</keyword>
<keyword evidence="5 6" id="KW-0472">Membrane</keyword>
<evidence type="ECO:0000256" key="2">
    <source>
        <dbReference type="ARBA" id="ARBA00022475"/>
    </source>
</evidence>
<feature type="domain" description="Type II secretion system protein GspF" evidence="7">
    <location>
        <begin position="136"/>
        <end position="260"/>
    </location>
</feature>
<proteinExistence type="predicted"/>
<evidence type="ECO:0000256" key="3">
    <source>
        <dbReference type="ARBA" id="ARBA00022692"/>
    </source>
</evidence>
<feature type="transmembrane region" description="Helical" evidence="6">
    <location>
        <begin position="87"/>
        <end position="118"/>
    </location>
</feature>
<gene>
    <name evidence="8" type="ORF">HIJ39_19135</name>
</gene>
<evidence type="ECO:0000313" key="9">
    <source>
        <dbReference type="Proteomes" id="UP000533476"/>
    </source>
</evidence>
<sequence>MRTLLIVLWPVTLFILVVGIRESVAANAVRRRLGGLEREPLIHAQRTLDAGTKKVPRSLKERWSMGPAAAALRLRISEYLLFRALSFIVPFLLGLLLRGVVGGLILGLVGLLGLTFYFRFKQRRWLQQAEEALPEFLRGVTSALRAGSSLSQAMGLVAQETPGPLGDEVRRILKREALGFGTAETLQEMSRRIPSRDLGLAVMAISIQREVGGSLADVLENITHTIVDRQRLKSEIRVLSAQGRYSGWLLTVLPFGLGLLLWFTDPSYMGSLLSTHIGWGMLGGSLVSVSIGGVIINRLVKAPEM</sequence>
<evidence type="ECO:0000256" key="5">
    <source>
        <dbReference type="ARBA" id="ARBA00023136"/>
    </source>
</evidence>
<keyword evidence="4 6" id="KW-1133">Transmembrane helix</keyword>
<dbReference type="EMBL" id="JABBVZ010000111">
    <property type="protein sequence ID" value="NMP24440.1"/>
    <property type="molecule type" value="Genomic_DNA"/>
</dbReference>
<comment type="subcellular location">
    <subcellularLocation>
        <location evidence="1">Cell membrane</location>
        <topology evidence="1">Multi-pass membrane protein</topology>
    </subcellularLocation>
</comment>
<keyword evidence="2" id="KW-1003">Cell membrane</keyword>
<reference evidence="8 9" key="1">
    <citation type="submission" date="2020-04" db="EMBL/GenBank/DDBJ databases">
        <authorList>
            <person name="Zhang R."/>
            <person name="Schippers A."/>
        </authorList>
    </citation>
    <scope>NUCLEOTIDE SEQUENCE [LARGE SCALE GENOMIC DNA]</scope>
    <source>
        <strain evidence="8 9">DSM 109850</strain>
    </source>
</reference>
<evidence type="ECO:0000313" key="8">
    <source>
        <dbReference type="EMBL" id="NMP24440.1"/>
    </source>
</evidence>
<keyword evidence="9" id="KW-1185">Reference proteome</keyword>
<dbReference type="InterPro" id="IPR042094">
    <property type="entry name" value="T2SS_GspF_sf"/>
</dbReference>
<dbReference type="RefSeq" id="WP_169102562.1">
    <property type="nucleotide sequence ID" value="NZ_JABBVZ010000111.1"/>
</dbReference>
<dbReference type="Pfam" id="PF00482">
    <property type="entry name" value="T2SSF"/>
    <property type="match status" value="1"/>
</dbReference>